<reference evidence="2" key="2">
    <citation type="submission" date="2021-04" db="EMBL/GenBank/DDBJ databases">
        <authorList>
            <person name="Gilroy R."/>
        </authorList>
    </citation>
    <scope>NUCLEOTIDE SEQUENCE</scope>
    <source>
        <strain evidence="2">ChiHjej12B11-16260</strain>
    </source>
</reference>
<proteinExistence type="predicted"/>
<reference evidence="2" key="1">
    <citation type="journal article" date="2021" name="PeerJ">
        <title>Extensive microbial diversity within the chicken gut microbiome revealed by metagenomics and culture.</title>
        <authorList>
            <person name="Gilroy R."/>
            <person name="Ravi A."/>
            <person name="Getino M."/>
            <person name="Pursley I."/>
            <person name="Horton D.L."/>
            <person name="Alikhan N.F."/>
            <person name="Baker D."/>
            <person name="Gharbi K."/>
            <person name="Hall N."/>
            <person name="Watson M."/>
            <person name="Adriaenssens E.M."/>
            <person name="Foster-Nyarko E."/>
            <person name="Jarju S."/>
            <person name="Secka A."/>
            <person name="Antonio M."/>
            <person name="Oren A."/>
            <person name="Chaudhuri R.R."/>
            <person name="La Ragione R."/>
            <person name="Hildebrand F."/>
            <person name="Pallen M.J."/>
        </authorList>
    </citation>
    <scope>NUCLEOTIDE SEQUENCE</scope>
    <source>
        <strain evidence="2">ChiHjej12B11-16260</strain>
    </source>
</reference>
<evidence type="ECO:0000313" key="2">
    <source>
        <dbReference type="EMBL" id="HIX45462.1"/>
    </source>
</evidence>
<dbReference type="Proteomes" id="UP000824246">
    <property type="component" value="Unassembled WGS sequence"/>
</dbReference>
<accession>A0A9D1VRV0</accession>
<feature type="transmembrane region" description="Helical" evidence="1">
    <location>
        <begin position="6"/>
        <end position="23"/>
    </location>
</feature>
<dbReference type="EMBL" id="DXFB01000123">
    <property type="protein sequence ID" value="HIX45462.1"/>
    <property type="molecule type" value="Genomic_DNA"/>
</dbReference>
<comment type="caution">
    <text evidence="2">The sequence shown here is derived from an EMBL/GenBank/DDBJ whole genome shotgun (WGS) entry which is preliminary data.</text>
</comment>
<protein>
    <submittedName>
        <fullName evidence="2">Uncharacterized protein</fullName>
    </submittedName>
</protein>
<keyword evidence="1" id="KW-0812">Transmembrane</keyword>
<evidence type="ECO:0000256" key="1">
    <source>
        <dbReference type="SAM" id="Phobius"/>
    </source>
</evidence>
<sequence>MSSFYIVNIVLLVIAIFNFIHALKELRSLQKGDSGSRKVGVVLNAIAIVLLVTACVIRFVTE</sequence>
<name>A0A9D1VRV0_9BACT</name>
<feature type="transmembrane region" description="Helical" evidence="1">
    <location>
        <begin position="39"/>
        <end position="60"/>
    </location>
</feature>
<gene>
    <name evidence="2" type="ORF">H9982_04510</name>
</gene>
<dbReference type="AlphaFoldDB" id="A0A9D1VRV0"/>
<organism evidence="2 3">
    <name type="scientific">Candidatus Barnesiella excrementipullorum</name>
    <dbReference type="NCBI Taxonomy" id="2838479"/>
    <lineage>
        <taxon>Bacteria</taxon>
        <taxon>Pseudomonadati</taxon>
        <taxon>Bacteroidota</taxon>
        <taxon>Bacteroidia</taxon>
        <taxon>Bacteroidales</taxon>
        <taxon>Barnesiellaceae</taxon>
        <taxon>Barnesiella</taxon>
    </lineage>
</organism>
<keyword evidence="1" id="KW-1133">Transmembrane helix</keyword>
<evidence type="ECO:0000313" key="3">
    <source>
        <dbReference type="Proteomes" id="UP000824246"/>
    </source>
</evidence>
<keyword evidence="1" id="KW-0472">Membrane</keyword>